<reference evidence="20" key="3">
    <citation type="submission" date="2025-09" db="UniProtKB">
        <authorList>
            <consortium name="Ensembl"/>
        </authorList>
    </citation>
    <scope>IDENTIFICATION</scope>
</reference>
<keyword evidence="6 18" id="KW-0732">Signal</keyword>
<keyword evidence="9" id="KW-1064">Adaptive immunity</keyword>
<keyword evidence="13" id="KW-0325">Glycoprotein</keyword>
<evidence type="ECO:0000256" key="11">
    <source>
        <dbReference type="ARBA" id="ARBA00023157"/>
    </source>
</evidence>
<evidence type="ECO:0000256" key="8">
    <source>
        <dbReference type="ARBA" id="ARBA00022989"/>
    </source>
</evidence>
<keyword evidence="5" id="KW-0812">Transmembrane</keyword>
<feature type="compositionally biased region" description="Polar residues" evidence="17">
    <location>
        <begin position="245"/>
        <end position="259"/>
    </location>
</feature>
<accession>A0A8C8WJ08</accession>
<feature type="chain" id="PRO_5034648154" description="Triggering receptor expressed on myeloid cells 1" evidence="18">
    <location>
        <begin position="21"/>
        <end position="342"/>
    </location>
</feature>
<organism evidence="20 21">
    <name type="scientific">Panthera leo</name>
    <name type="common">Lion</name>
    <dbReference type="NCBI Taxonomy" id="9689"/>
    <lineage>
        <taxon>Eukaryota</taxon>
        <taxon>Metazoa</taxon>
        <taxon>Chordata</taxon>
        <taxon>Craniata</taxon>
        <taxon>Vertebrata</taxon>
        <taxon>Euteleostomi</taxon>
        <taxon>Mammalia</taxon>
        <taxon>Eutheria</taxon>
        <taxon>Laurasiatheria</taxon>
        <taxon>Carnivora</taxon>
        <taxon>Feliformia</taxon>
        <taxon>Felidae</taxon>
        <taxon>Pantherinae</taxon>
        <taxon>Panthera</taxon>
    </lineage>
</organism>
<keyword evidence="7" id="KW-0391">Immunity</keyword>
<evidence type="ECO:0000256" key="7">
    <source>
        <dbReference type="ARBA" id="ARBA00022859"/>
    </source>
</evidence>
<dbReference type="PANTHER" id="PTHR19357">
    <property type="entry name" value="TRIGGERING RECEPTOR EXPRESSED ON MYELOID CELLS 1"/>
    <property type="match status" value="1"/>
</dbReference>
<evidence type="ECO:0000256" key="17">
    <source>
        <dbReference type="SAM" id="MobiDB-lite"/>
    </source>
</evidence>
<dbReference type="GeneTree" id="ENSGT00940000153835"/>
<keyword evidence="21" id="KW-1185">Reference proteome</keyword>
<name>A0A8C8WJ08_PANLE</name>
<dbReference type="InterPro" id="IPR007110">
    <property type="entry name" value="Ig-like_dom"/>
</dbReference>
<dbReference type="GO" id="GO:0005886">
    <property type="term" value="C:plasma membrane"/>
    <property type="evidence" value="ECO:0007669"/>
    <property type="project" value="UniProtKB-SubCell"/>
</dbReference>
<comment type="subunit">
    <text evidence="16">Monomer. Homomultimer; when activated. Interacts with TYROBP/DAP12. Interacts with TLR4.</text>
</comment>
<dbReference type="SMART" id="SM00406">
    <property type="entry name" value="IGv"/>
    <property type="match status" value="1"/>
</dbReference>
<dbReference type="SMART" id="SM00409">
    <property type="entry name" value="IG"/>
    <property type="match status" value="1"/>
</dbReference>
<keyword evidence="3" id="KW-1003">Cell membrane</keyword>
<dbReference type="Proteomes" id="UP000694399">
    <property type="component" value="Chromosome B3"/>
</dbReference>
<dbReference type="InterPro" id="IPR036179">
    <property type="entry name" value="Ig-like_dom_sf"/>
</dbReference>
<dbReference type="InterPro" id="IPR013783">
    <property type="entry name" value="Ig-like_fold"/>
</dbReference>
<keyword evidence="14" id="KW-0393">Immunoglobulin domain</keyword>
<evidence type="ECO:0000256" key="10">
    <source>
        <dbReference type="ARBA" id="ARBA00023136"/>
    </source>
</evidence>
<dbReference type="AlphaFoldDB" id="A0A8C8WJ08"/>
<keyword evidence="12" id="KW-0675">Receptor</keyword>
<keyword evidence="8" id="KW-1133">Transmembrane helix</keyword>
<dbReference type="GO" id="GO:0002250">
    <property type="term" value="P:adaptive immune response"/>
    <property type="evidence" value="ECO:0007669"/>
    <property type="project" value="UniProtKB-KW"/>
</dbReference>
<evidence type="ECO:0000256" key="13">
    <source>
        <dbReference type="ARBA" id="ARBA00023180"/>
    </source>
</evidence>
<dbReference type="GO" id="GO:0045087">
    <property type="term" value="P:innate immune response"/>
    <property type="evidence" value="ECO:0007669"/>
    <property type="project" value="UniProtKB-KW"/>
</dbReference>
<evidence type="ECO:0000313" key="21">
    <source>
        <dbReference type="Proteomes" id="UP000694399"/>
    </source>
</evidence>
<evidence type="ECO:0000259" key="19">
    <source>
        <dbReference type="PROSITE" id="PS50835"/>
    </source>
</evidence>
<dbReference type="GO" id="GO:0070945">
    <property type="term" value="P:neutrophil-mediated killing of gram-negative bacterium"/>
    <property type="evidence" value="ECO:0007669"/>
    <property type="project" value="TreeGrafter"/>
</dbReference>
<protein>
    <recommendedName>
        <fullName evidence="2">Triggering receptor expressed on myeloid cells 1</fullName>
    </recommendedName>
</protein>
<dbReference type="Pfam" id="PF07686">
    <property type="entry name" value="V-set"/>
    <property type="match status" value="1"/>
</dbReference>
<evidence type="ECO:0000256" key="18">
    <source>
        <dbReference type="SAM" id="SignalP"/>
    </source>
</evidence>
<keyword evidence="10" id="KW-0472">Membrane</keyword>
<keyword evidence="11" id="KW-1015">Disulfide bond</keyword>
<evidence type="ECO:0000256" key="16">
    <source>
        <dbReference type="ARBA" id="ARBA00046918"/>
    </source>
</evidence>
<dbReference type="InterPro" id="IPR003599">
    <property type="entry name" value="Ig_sub"/>
</dbReference>
<evidence type="ECO:0000256" key="15">
    <source>
        <dbReference type="ARBA" id="ARBA00045778"/>
    </source>
</evidence>
<evidence type="ECO:0000256" key="6">
    <source>
        <dbReference type="ARBA" id="ARBA00022729"/>
    </source>
</evidence>
<dbReference type="InterPro" id="IPR013106">
    <property type="entry name" value="Ig_V-set"/>
</dbReference>
<evidence type="ECO:0000256" key="5">
    <source>
        <dbReference type="ARBA" id="ARBA00022692"/>
    </source>
</evidence>
<keyword evidence="4" id="KW-0399">Innate immunity</keyword>
<dbReference type="Ensembl" id="ENSPLOT00000004414.1">
    <property type="protein sequence ID" value="ENSPLOP00000004018.1"/>
    <property type="gene ID" value="ENSPLOG00000002866.1"/>
</dbReference>
<evidence type="ECO:0000256" key="14">
    <source>
        <dbReference type="ARBA" id="ARBA00023319"/>
    </source>
</evidence>
<feature type="region of interest" description="Disordered" evidence="17">
    <location>
        <begin position="243"/>
        <end position="274"/>
    </location>
</feature>
<feature type="signal peptide" evidence="18">
    <location>
        <begin position="1"/>
        <end position="20"/>
    </location>
</feature>
<dbReference type="SUPFAM" id="SSF48726">
    <property type="entry name" value="Immunoglobulin"/>
    <property type="match status" value="1"/>
</dbReference>
<dbReference type="PANTHER" id="PTHR19357:SF0">
    <property type="entry name" value="TRIGGERING RECEPTOR EXPRESSED ON MYELOID CELLS 1"/>
    <property type="match status" value="1"/>
</dbReference>
<reference evidence="20" key="2">
    <citation type="submission" date="2025-08" db="UniProtKB">
        <authorList>
            <consortium name="Ensembl"/>
        </authorList>
    </citation>
    <scope>IDENTIFICATION</scope>
</reference>
<evidence type="ECO:0000256" key="12">
    <source>
        <dbReference type="ARBA" id="ARBA00023170"/>
    </source>
</evidence>
<comment type="function">
    <text evidence="15">Cell surface receptor that plays important roles in innate and adaptive immunity by amplifying inflammatory responses. Upon activation by various ligands such as PGLYRP1, HMGB1 or HSP70, multimerizes and forms a complex with transmembrane adapter TYROBP/DAP12. In turn, initiates a SYK-mediated cascade of tyrosine phosphorylation, activating multiple downstream mediators such as BTK, MAPK1, MAPK3 or phospholipase C-gamma. This cascade promotes the neutrophil- and macrophage-mediated release of pro-inflammatory cytokines and/or chemokines, as well as their migration and thereby amplifies inflammatory responses that are triggered by bacterial and fungal infections. By also promoting the amplification of inflammatory signals that are initially triggered by Toll-like receptor (TLR) and NOD-like receptor engagement, plays a major role in the pathophysiology of acute and chronic inflammatory diseases of different etiologies including septic shock and atherosclerosis.</text>
</comment>
<evidence type="ECO:0000256" key="3">
    <source>
        <dbReference type="ARBA" id="ARBA00022475"/>
    </source>
</evidence>
<reference evidence="20" key="1">
    <citation type="journal article" date="2019" name="bioRxiv">
        <title>Long live the king: chromosome-level assembly of the lion (Panthera leo) using linked-read, Hi-C, and long read data.</title>
        <authorList>
            <person name="Armstrong E.E."/>
            <person name="Taylor R.W."/>
            <person name="Miller D.E."/>
            <person name="Kaelin C."/>
            <person name="Barsh G."/>
            <person name="Hadly E.A."/>
            <person name="Petrov D."/>
        </authorList>
    </citation>
    <scope>NUCLEOTIDE SEQUENCE [LARGE SCALE GENOMIC DNA]</scope>
</reference>
<evidence type="ECO:0000256" key="2">
    <source>
        <dbReference type="ARBA" id="ARBA00021287"/>
    </source>
</evidence>
<sequence>MKKAGLRGLLWMVFISELQAENESTEEKFIKEGETLNVNCPFSTEKYSYSQKAWQKLIDGRKPVTLALTKSTSGDPSQVREGRYFLEDIPSEAILHVQMTNLQVEDSGLYRCVIYYLSKEPDVLSPLFHLVVIKDPLSTAASDKNHTWKLQISTFPPTTTRAQGTLVDRPRTVTKLPPKSTADLSSPGFGVNITNVTDVTSYVFRIPSCRRRGETKVTARWRDLDHSLLLKCHALLQPEGLAAENGTSQENQQRQSGSRARQPPGVSPGHSTPREADLTFQELTGMPSSPNKYHTPLCSVEETSASVPTLSSCRPLPAWLLWLQAGGQGPHGAVRQHCFCPR</sequence>
<dbReference type="GO" id="GO:0030593">
    <property type="term" value="P:neutrophil chemotaxis"/>
    <property type="evidence" value="ECO:0007669"/>
    <property type="project" value="TreeGrafter"/>
</dbReference>
<evidence type="ECO:0000313" key="20">
    <source>
        <dbReference type="Ensembl" id="ENSPLOP00000004018.1"/>
    </source>
</evidence>
<feature type="domain" description="Ig-like" evidence="19">
    <location>
        <begin position="16"/>
        <end position="125"/>
    </location>
</feature>
<evidence type="ECO:0000256" key="4">
    <source>
        <dbReference type="ARBA" id="ARBA00022588"/>
    </source>
</evidence>
<comment type="subcellular location">
    <subcellularLocation>
        <location evidence="1">Cell membrane</location>
        <topology evidence="1">Single-pass type I membrane protein</topology>
    </subcellularLocation>
</comment>
<gene>
    <name evidence="20" type="primary">TREML2</name>
    <name evidence="20" type="synonym">LOC122219891</name>
</gene>
<dbReference type="Gene3D" id="2.60.40.10">
    <property type="entry name" value="Immunoglobulins"/>
    <property type="match status" value="1"/>
</dbReference>
<dbReference type="PROSITE" id="PS50835">
    <property type="entry name" value="IG_LIKE"/>
    <property type="match status" value="1"/>
</dbReference>
<evidence type="ECO:0000256" key="1">
    <source>
        <dbReference type="ARBA" id="ARBA00004251"/>
    </source>
</evidence>
<proteinExistence type="predicted"/>
<evidence type="ECO:0000256" key="9">
    <source>
        <dbReference type="ARBA" id="ARBA00023130"/>
    </source>
</evidence>